<evidence type="ECO:0008006" key="4">
    <source>
        <dbReference type="Google" id="ProtNLM"/>
    </source>
</evidence>
<dbReference type="EMBL" id="CANHGI010000002">
    <property type="protein sequence ID" value="CAI5443637.1"/>
    <property type="molecule type" value="Genomic_DNA"/>
</dbReference>
<evidence type="ECO:0000313" key="3">
    <source>
        <dbReference type="Proteomes" id="UP001152747"/>
    </source>
</evidence>
<protein>
    <recommendedName>
        <fullName evidence="4">SXP/RAL-2 family protein Ani s 5-like cation-binding domain-containing protein</fullName>
    </recommendedName>
</protein>
<accession>A0A9P1II76</accession>
<organism evidence="2 3">
    <name type="scientific">Caenorhabditis angaria</name>
    <dbReference type="NCBI Taxonomy" id="860376"/>
    <lineage>
        <taxon>Eukaryota</taxon>
        <taxon>Metazoa</taxon>
        <taxon>Ecdysozoa</taxon>
        <taxon>Nematoda</taxon>
        <taxon>Chromadorea</taxon>
        <taxon>Rhabditida</taxon>
        <taxon>Rhabditina</taxon>
        <taxon>Rhabditomorpha</taxon>
        <taxon>Rhabditoidea</taxon>
        <taxon>Rhabditidae</taxon>
        <taxon>Peloderinae</taxon>
        <taxon>Caenorhabditis</taxon>
    </lineage>
</organism>
<comment type="caution">
    <text evidence="2">The sequence shown here is derived from an EMBL/GenBank/DDBJ whole genome shotgun (WGS) entry which is preliminary data.</text>
</comment>
<dbReference type="Proteomes" id="UP001152747">
    <property type="component" value="Unassembled WGS sequence"/>
</dbReference>
<name>A0A9P1II76_9PELO</name>
<feature type="chain" id="PRO_5040425195" description="SXP/RAL-2 family protein Ani s 5-like cation-binding domain-containing protein" evidence="1">
    <location>
        <begin position="27"/>
        <end position="201"/>
    </location>
</feature>
<reference evidence="2" key="1">
    <citation type="submission" date="2022-11" db="EMBL/GenBank/DDBJ databases">
        <authorList>
            <person name="Kikuchi T."/>
        </authorList>
    </citation>
    <scope>NUCLEOTIDE SEQUENCE</scope>
    <source>
        <strain evidence="2">PS1010</strain>
    </source>
</reference>
<keyword evidence="1" id="KW-0732">Signal</keyword>
<evidence type="ECO:0000256" key="1">
    <source>
        <dbReference type="SAM" id="SignalP"/>
    </source>
</evidence>
<proteinExistence type="predicted"/>
<gene>
    <name evidence="2" type="ORF">CAMP_LOCUS6274</name>
</gene>
<dbReference type="AlphaFoldDB" id="A0A9P1II76"/>
<dbReference type="OrthoDB" id="5794263at2759"/>
<evidence type="ECO:0000313" key="2">
    <source>
        <dbReference type="EMBL" id="CAI5443637.1"/>
    </source>
</evidence>
<feature type="signal peptide" evidence="1">
    <location>
        <begin position="1"/>
        <end position="26"/>
    </location>
</feature>
<keyword evidence="3" id="KW-1185">Reference proteome</keyword>
<sequence length="201" mass="23028">MFKTLFFAVPLITVLLSATPITVTLGYEDRLETLVSQVYPEITTWLSKDQIGSLFEELLDVLKTAHTLEEIARQMTKPIISTLTPAQREQAWKSIQKAQDGFGGLKQFKIIFFHALDAVQEFMGDSMEKDRVEIRAEARAQNMTAVQVRSTILRTMQTYFNVEFGQKVMDTVKYSMTEEDWKVATEDAADYLTITNFDLTY</sequence>